<protein>
    <submittedName>
        <fullName evidence="1">Uncharacterized protein</fullName>
    </submittedName>
</protein>
<proteinExistence type="predicted"/>
<reference evidence="1" key="2">
    <citation type="journal article" date="2015" name="Fish Shellfish Immunol.">
        <title>Early steps in the European eel (Anguilla anguilla)-Vibrio vulnificus interaction in the gills: Role of the RtxA13 toxin.</title>
        <authorList>
            <person name="Callol A."/>
            <person name="Pajuelo D."/>
            <person name="Ebbesson L."/>
            <person name="Teles M."/>
            <person name="MacKenzie S."/>
            <person name="Amaro C."/>
        </authorList>
    </citation>
    <scope>NUCLEOTIDE SEQUENCE</scope>
</reference>
<sequence length="47" mass="5122">MLHIFLGSGERVYGLICLLNSQSVSLRGVHMFIYSGQAGISLQITNP</sequence>
<organism evidence="1">
    <name type="scientific">Anguilla anguilla</name>
    <name type="common">European freshwater eel</name>
    <name type="synonym">Muraena anguilla</name>
    <dbReference type="NCBI Taxonomy" id="7936"/>
    <lineage>
        <taxon>Eukaryota</taxon>
        <taxon>Metazoa</taxon>
        <taxon>Chordata</taxon>
        <taxon>Craniata</taxon>
        <taxon>Vertebrata</taxon>
        <taxon>Euteleostomi</taxon>
        <taxon>Actinopterygii</taxon>
        <taxon>Neopterygii</taxon>
        <taxon>Teleostei</taxon>
        <taxon>Anguilliformes</taxon>
        <taxon>Anguillidae</taxon>
        <taxon>Anguilla</taxon>
    </lineage>
</organism>
<dbReference type="EMBL" id="GBXM01073543">
    <property type="protein sequence ID" value="JAH35034.1"/>
    <property type="molecule type" value="Transcribed_RNA"/>
</dbReference>
<evidence type="ECO:0000313" key="1">
    <source>
        <dbReference type="EMBL" id="JAH35034.1"/>
    </source>
</evidence>
<name>A0A0E9S0Q5_ANGAN</name>
<accession>A0A0E9S0Q5</accession>
<dbReference type="AlphaFoldDB" id="A0A0E9S0Q5"/>
<reference evidence="1" key="1">
    <citation type="submission" date="2014-11" db="EMBL/GenBank/DDBJ databases">
        <authorList>
            <person name="Amaro Gonzalez C."/>
        </authorList>
    </citation>
    <scope>NUCLEOTIDE SEQUENCE</scope>
</reference>